<evidence type="ECO:0000313" key="2">
    <source>
        <dbReference type="Proteomes" id="UP000294933"/>
    </source>
</evidence>
<dbReference type="EMBL" id="ML170650">
    <property type="protein sequence ID" value="TDL13400.1"/>
    <property type="molecule type" value="Genomic_DNA"/>
</dbReference>
<gene>
    <name evidence="1" type="ORF">BD410DRAFT_735453</name>
</gene>
<dbReference type="OrthoDB" id="2916406at2759"/>
<dbReference type="Proteomes" id="UP000294933">
    <property type="component" value="Unassembled WGS sequence"/>
</dbReference>
<proteinExistence type="predicted"/>
<reference evidence="1 2" key="1">
    <citation type="submission" date="2018-06" db="EMBL/GenBank/DDBJ databases">
        <title>A transcriptomic atlas of mushroom development highlights an independent origin of complex multicellularity.</title>
        <authorList>
            <consortium name="DOE Joint Genome Institute"/>
            <person name="Krizsan K."/>
            <person name="Almasi E."/>
            <person name="Merenyi Z."/>
            <person name="Sahu N."/>
            <person name="Viragh M."/>
            <person name="Koszo T."/>
            <person name="Mondo S."/>
            <person name="Kiss B."/>
            <person name="Balint B."/>
            <person name="Kues U."/>
            <person name="Barry K."/>
            <person name="Hegedus J.C."/>
            <person name="Henrissat B."/>
            <person name="Johnson J."/>
            <person name="Lipzen A."/>
            <person name="Ohm R."/>
            <person name="Nagy I."/>
            <person name="Pangilinan J."/>
            <person name="Yan J."/>
            <person name="Xiong Y."/>
            <person name="Grigoriev I.V."/>
            <person name="Hibbett D.S."/>
            <person name="Nagy L.G."/>
        </authorList>
    </citation>
    <scope>NUCLEOTIDE SEQUENCE [LARGE SCALE GENOMIC DNA]</scope>
    <source>
        <strain evidence="1 2">SZMC22713</strain>
    </source>
</reference>
<dbReference type="STRING" id="50990.A0A4Y7PGC0"/>
<accession>A0A4Y7PGC0</accession>
<feature type="non-terminal residue" evidence="1">
    <location>
        <position position="1"/>
    </location>
</feature>
<protein>
    <submittedName>
        <fullName evidence="1">Uncharacterized protein</fullName>
    </submittedName>
</protein>
<organism evidence="1 2">
    <name type="scientific">Rickenella mellea</name>
    <dbReference type="NCBI Taxonomy" id="50990"/>
    <lineage>
        <taxon>Eukaryota</taxon>
        <taxon>Fungi</taxon>
        <taxon>Dikarya</taxon>
        <taxon>Basidiomycota</taxon>
        <taxon>Agaricomycotina</taxon>
        <taxon>Agaricomycetes</taxon>
        <taxon>Hymenochaetales</taxon>
        <taxon>Rickenellaceae</taxon>
        <taxon>Rickenella</taxon>
    </lineage>
</organism>
<sequence length="117" mass="12935">RLYSSKATRPGPANIAVRCTDGTRKGLQYANVESMLDGAVLQPYIHDCVVTVHELGVKHRFAVYFKRHIRLPINTSINGNGAFRGDVVVMRVSAANTQSVVNLRGRDASLADWMLPR</sequence>
<name>A0A4Y7PGC0_9AGAM</name>
<keyword evidence="2" id="KW-1185">Reference proteome</keyword>
<dbReference type="VEuPathDB" id="FungiDB:BD410DRAFT_735453"/>
<dbReference type="AlphaFoldDB" id="A0A4Y7PGC0"/>
<evidence type="ECO:0000313" key="1">
    <source>
        <dbReference type="EMBL" id="TDL13400.1"/>
    </source>
</evidence>